<reference evidence="11 12" key="1">
    <citation type="journal article" date="2023" name="BMC Biol.">
        <title>The compact genome of the sponge Oopsacas minuta (Hexactinellida) is lacking key metazoan core genes.</title>
        <authorList>
            <person name="Santini S."/>
            <person name="Schenkelaars Q."/>
            <person name="Jourda C."/>
            <person name="Duchesne M."/>
            <person name="Belahbib H."/>
            <person name="Rocher C."/>
            <person name="Selva M."/>
            <person name="Riesgo A."/>
            <person name="Vervoort M."/>
            <person name="Leys S.P."/>
            <person name="Kodjabachian L."/>
            <person name="Le Bivic A."/>
            <person name="Borchiellini C."/>
            <person name="Claverie J.M."/>
            <person name="Renard E."/>
        </authorList>
    </citation>
    <scope>NUCLEOTIDE SEQUENCE [LARGE SCALE GENOMIC DNA]</scope>
    <source>
        <strain evidence="11">SPO-2</strain>
    </source>
</reference>
<keyword evidence="12" id="KW-1185">Reference proteome</keyword>
<organism evidence="11 12">
    <name type="scientific">Oopsacas minuta</name>
    <dbReference type="NCBI Taxonomy" id="111878"/>
    <lineage>
        <taxon>Eukaryota</taxon>
        <taxon>Metazoa</taxon>
        <taxon>Porifera</taxon>
        <taxon>Hexactinellida</taxon>
        <taxon>Hexasterophora</taxon>
        <taxon>Lyssacinosida</taxon>
        <taxon>Leucopsacidae</taxon>
        <taxon>Oopsacas</taxon>
    </lineage>
</organism>
<comment type="caution">
    <text evidence="8">Lacks conserved residue(s) required for the propagation of feature annotation.</text>
</comment>
<feature type="domain" description="Myosin N-terminal SH3-like" evidence="10">
    <location>
        <begin position="25"/>
        <end position="78"/>
    </location>
</feature>
<dbReference type="PANTHER" id="PTHR13140">
    <property type="entry name" value="MYOSIN"/>
    <property type="match status" value="1"/>
</dbReference>
<keyword evidence="5 8" id="KW-0518">Myosin</keyword>
<dbReference type="SUPFAM" id="SSF52540">
    <property type="entry name" value="P-loop containing nucleoside triphosphate hydrolases"/>
    <property type="match status" value="1"/>
</dbReference>
<evidence type="ECO:0000256" key="3">
    <source>
        <dbReference type="ARBA" id="ARBA00022840"/>
    </source>
</evidence>
<dbReference type="InterPro" id="IPR008989">
    <property type="entry name" value="Myosin_S1_N"/>
</dbReference>
<accession>A0AAV7KAT3</accession>
<proteinExistence type="inferred from homology"/>
<keyword evidence="2" id="KW-0547">Nucleotide-binding</keyword>
<dbReference type="Proteomes" id="UP001165289">
    <property type="component" value="Unassembled WGS sequence"/>
</dbReference>
<dbReference type="Pfam" id="PF00063">
    <property type="entry name" value="Myosin_head"/>
    <property type="match status" value="1"/>
</dbReference>
<evidence type="ECO:0000256" key="6">
    <source>
        <dbReference type="ARBA" id="ARBA00023175"/>
    </source>
</evidence>
<dbReference type="EMBL" id="JAKMXF010000088">
    <property type="protein sequence ID" value="KAI6658597.1"/>
    <property type="molecule type" value="Genomic_DNA"/>
</dbReference>
<evidence type="ECO:0000313" key="11">
    <source>
        <dbReference type="EMBL" id="KAI6658597.1"/>
    </source>
</evidence>
<feature type="domain" description="Myosin motor" evidence="9">
    <location>
        <begin position="82"/>
        <end position="179"/>
    </location>
</feature>
<evidence type="ECO:0000259" key="9">
    <source>
        <dbReference type="PROSITE" id="PS51456"/>
    </source>
</evidence>
<dbReference type="GO" id="GO:0007015">
    <property type="term" value="P:actin filament organization"/>
    <property type="evidence" value="ECO:0007669"/>
    <property type="project" value="TreeGrafter"/>
</dbReference>
<evidence type="ECO:0000259" key="10">
    <source>
        <dbReference type="PROSITE" id="PS51844"/>
    </source>
</evidence>
<comment type="caution">
    <text evidence="11">The sequence shown here is derived from an EMBL/GenBank/DDBJ whole genome shotgun (WGS) entry which is preliminary data.</text>
</comment>
<protein>
    <recommendedName>
        <fullName evidence="13">Myosin motor domain-containing protein</fullName>
    </recommendedName>
</protein>
<dbReference type="InterPro" id="IPR036961">
    <property type="entry name" value="Kinesin_motor_dom_sf"/>
</dbReference>
<gene>
    <name evidence="11" type="ORF">LOD99_15397</name>
</gene>
<evidence type="ECO:0008006" key="13">
    <source>
        <dbReference type="Google" id="ProtNLM"/>
    </source>
</evidence>
<evidence type="ECO:0000256" key="4">
    <source>
        <dbReference type="ARBA" id="ARBA00023054"/>
    </source>
</evidence>
<evidence type="ECO:0000313" key="12">
    <source>
        <dbReference type="Proteomes" id="UP001165289"/>
    </source>
</evidence>
<dbReference type="AlphaFoldDB" id="A0AAV7KAT3"/>
<dbReference type="PROSITE" id="PS51456">
    <property type="entry name" value="MYOSIN_MOTOR"/>
    <property type="match status" value="1"/>
</dbReference>
<evidence type="ECO:0000256" key="1">
    <source>
        <dbReference type="ARBA" id="ARBA00008314"/>
    </source>
</evidence>
<dbReference type="InterPro" id="IPR004009">
    <property type="entry name" value="SH3_Myosin"/>
</dbReference>
<comment type="similarity">
    <text evidence="1 8">Belongs to the TRAFAC class myosin-kinesin ATPase superfamily. Myosin family.</text>
</comment>
<keyword evidence="3" id="KW-0067">ATP-binding</keyword>
<keyword evidence="4" id="KW-0175">Coiled coil</keyword>
<dbReference type="GO" id="GO:0005524">
    <property type="term" value="F:ATP binding"/>
    <property type="evidence" value="ECO:0007669"/>
    <property type="project" value="UniProtKB-KW"/>
</dbReference>
<dbReference type="GO" id="GO:0051015">
    <property type="term" value="F:actin filament binding"/>
    <property type="evidence" value="ECO:0007669"/>
    <property type="project" value="InterPro"/>
</dbReference>
<sequence>MASFEEAGRYLRSGTKNLVNEVGREGKKQVWIIDESENENKGFLLATILQQKGDRFEVEMEDRTRRDVYIEDTEQMNPIKFDKSEDMAELTYLNEASVLHNLKQRYQSNLIYTYSGLFCVTINPYKVFPIYTDKVVQMYRGKKRCELPPHIYGITDQAYQQVLRSKYLLFVCLFVMYFN</sequence>
<keyword evidence="6" id="KW-0505">Motor protein</keyword>
<dbReference type="Gene3D" id="3.40.850.10">
    <property type="entry name" value="Kinesin motor domain"/>
    <property type="match status" value="1"/>
</dbReference>
<name>A0AAV7KAT3_9METZ</name>
<dbReference type="InterPro" id="IPR001609">
    <property type="entry name" value="Myosin_head_motor_dom-like"/>
</dbReference>
<dbReference type="InterPro" id="IPR027417">
    <property type="entry name" value="P-loop_NTPase"/>
</dbReference>
<dbReference type="GO" id="GO:0005737">
    <property type="term" value="C:cytoplasm"/>
    <property type="evidence" value="ECO:0007669"/>
    <property type="project" value="TreeGrafter"/>
</dbReference>
<dbReference type="GO" id="GO:0016459">
    <property type="term" value="C:myosin complex"/>
    <property type="evidence" value="ECO:0007669"/>
    <property type="project" value="UniProtKB-KW"/>
</dbReference>
<evidence type="ECO:0000256" key="8">
    <source>
        <dbReference type="PROSITE-ProRule" id="PRU00782"/>
    </source>
</evidence>
<evidence type="ECO:0000256" key="7">
    <source>
        <dbReference type="ARBA" id="ARBA00023203"/>
    </source>
</evidence>
<dbReference type="Gene3D" id="2.30.30.360">
    <property type="entry name" value="Myosin S1 fragment, N-terminal"/>
    <property type="match status" value="1"/>
</dbReference>
<dbReference type="PANTHER" id="PTHR13140:SF857">
    <property type="entry name" value="MYOSIN-11"/>
    <property type="match status" value="1"/>
</dbReference>
<dbReference type="GO" id="GO:0016020">
    <property type="term" value="C:membrane"/>
    <property type="evidence" value="ECO:0007669"/>
    <property type="project" value="TreeGrafter"/>
</dbReference>
<dbReference type="FunFam" id="3.40.850.10:FF:000101">
    <property type="entry name" value="Slow myosin heavy chain 2"/>
    <property type="match status" value="1"/>
</dbReference>
<dbReference type="PROSITE" id="PS51844">
    <property type="entry name" value="SH3_LIKE"/>
    <property type="match status" value="1"/>
</dbReference>
<keyword evidence="7 8" id="KW-0009">Actin-binding</keyword>
<dbReference type="Pfam" id="PF02736">
    <property type="entry name" value="Myosin_N"/>
    <property type="match status" value="1"/>
</dbReference>
<dbReference type="GO" id="GO:0000146">
    <property type="term" value="F:microfilament motor activity"/>
    <property type="evidence" value="ECO:0007669"/>
    <property type="project" value="TreeGrafter"/>
</dbReference>
<evidence type="ECO:0000256" key="2">
    <source>
        <dbReference type="ARBA" id="ARBA00022741"/>
    </source>
</evidence>
<evidence type="ECO:0000256" key="5">
    <source>
        <dbReference type="ARBA" id="ARBA00023123"/>
    </source>
</evidence>